<dbReference type="EMBL" id="JBANRG010000072">
    <property type="protein sequence ID" value="KAK7439547.1"/>
    <property type="molecule type" value="Genomic_DNA"/>
</dbReference>
<organism evidence="2 3">
    <name type="scientific">Marasmiellus scandens</name>
    <dbReference type="NCBI Taxonomy" id="2682957"/>
    <lineage>
        <taxon>Eukaryota</taxon>
        <taxon>Fungi</taxon>
        <taxon>Dikarya</taxon>
        <taxon>Basidiomycota</taxon>
        <taxon>Agaricomycotina</taxon>
        <taxon>Agaricomycetes</taxon>
        <taxon>Agaricomycetidae</taxon>
        <taxon>Agaricales</taxon>
        <taxon>Marasmiineae</taxon>
        <taxon>Omphalotaceae</taxon>
        <taxon>Marasmiellus</taxon>
    </lineage>
</organism>
<evidence type="ECO:0000313" key="3">
    <source>
        <dbReference type="Proteomes" id="UP001498398"/>
    </source>
</evidence>
<evidence type="ECO:0000256" key="1">
    <source>
        <dbReference type="SAM" id="MobiDB-lite"/>
    </source>
</evidence>
<feature type="region of interest" description="Disordered" evidence="1">
    <location>
        <begin position="352"/>
        <end position="457"/>
    </location>
</feature>
<reference evidence="2 3" key="1">
    <citation type="submission" date="2024-01" db="EMBL/GenBank/DDBJ databases">
        <title>A draft genome for the cacao thread blight pathogen Marasmiellus scandens.</title>
        <authorList>
            <person name="Baruah I.K."/>
            <person name="Leung J."/>
            <person name="Bukari Y."/>
            <person name="Amoako-Attah I."/>
            <person name="Meinhardt L.W."/>
            <person name="Bailey B.A."/>
            <person name="Cohen S.P."/>
        </authorList>
    </citation>
    <scope>NUCLEOTIDE SEQUENCE [LARGE SCALE GENOMIC DNA]</scope>
    <source>
        <strain evidence="2 3">GH-19</strain>
    </source>
</reference>
<proteinExistence type="predicted"/>
<feature type="compositionally biased region" description="Basic and acidic residues" evidence="1">
    <location>
        <begin position="448"/>
        <end position="457"/>
    </location>
</feature>
<comment type="caution">
    <text evidence="2">The sequence shown here is derived from an EMBL/GenBank/DDBJ whole genome shotgun (WGS) entry which is preliminary data.</text>
</comment>
<accession>A0ABR1IRY6</accession>
<dbReference type="Proteomes" id="UP001498398">
    <property type="component" value="Unassembled WGS sequence"/>
</dbReference>
<feature type="region of interest" description="Disordered" evidence="1">
    <location>
        <begin position="1"/>
        <end position="31"/>
    </location>
</feature>
<protein>
    <submittedName>
        <fullName evidence="2">Uncharacterized protein</fullName>
    </submittedName>
</protein>
<feature type="compositionally biased region" description="Polar residues" evidence="1">
    <location>
        <begin position="203"/>
        <end position="227"/>
    </location>
</feature>
<gene>
    <name evidence="2" type="ORF">VKT23_017475</name>
</gene>
<evidence type="ECO:0000313" key="2">
    <source>
        <dbReference type="EMBL" id="KAK7439547.1"/>
    </source>
</evidence>
<sequence length="457" mass="49616">MKPSQESDISLLLSIHEDKKKSKSSGTRKKTQEEIFSKTFYAAEIKPEVDAELDRIRSNTADGKLPKGANLPIVKRITHEKFLAATEEVKSQVAQLAQDYNKVEAEGGEALVDEESRKKFIVQLADICPRIVEALHMATGWPVTLILGGQDENKEIKTKGYHAGKNLLGLSFKKAYPGYKTNVLDPFALFAHSCYHYGVSSTPTKSFTDTNSTQTDSIGEHSSSSLPNTNAMSSNTATTELASGEHRSLTPETEAMPEPFGPLPSQNPLGYDIPLAPVEGSICPLLQSNSPDPASFPGTSDEVADMLQRLNSPSLSLPFFPSNSSFHDDPFNIGPYGSFPSLDQALPLSTIPLSQPQPAVEPTTGKKRKQTQAQSTKTVSSDQNVDPTLSAGSDNGPKKRRRHDTLGEDTSVDVNAPRGRRNLKAPSRVPNCVHANQQTEAPKKGRGKPKEKGRKAD</sequence>
<feature type="compositionally biased region" description="Low complexity" evidence="1">
    <location>
        <begin position="228"/>
        <end position="239"/>
    </location>
</feature>
<feature type="region of interest" description="Disordered" evidence="1">
    <location>
        <begin position="203"/>
        <end position="271"/>
    </location>
</feature>
<name>A0ABR1IRY6_9AGAR</name>
<keyword evidence="3" id="KW-1185">Reference proteome</keyword>
<feature type="compositionally biased region" description="Polar residues" evidence="1">
    <location>
        <begin position="371"/>
        <end position="393"/>
    </location>
</feature>